<feature type="transmembrane region" description="Helical" evidence="1">
    <location>
        <begin position="21"/>
        <end position="43"/>
    </location>
</feature>
<evidence type="ECO:0000256" key="1">
    <source>
        <dbReference type="SAM" id="Phobius"/>
    </source>
</evidence>
<dbReference type="AlphaFoldDB" id="A0ABD5PV73"/>
<dbReference type="EMBL" id="JBHSFA010000009">
    <property type="protein sequence ID" value="MFC4543869.1"/>
    <property type="molecule type" value="Genomic_DNA"/>
</dbReference>
<reference evidence="2 3" key="1">
    <citation type="journal article" date="2019" name="Int. J. Syst. Evol. Microbiol.">
        <title>The Global Catalogue of Microorganisms (GCM) 10K type strain sequencing project: providing services to taxonomists for standard genome sequencing and annotation.</title>
        <authorList>
            <consortium name="The Broad Institute Genomics Platform"/>
            <consortium name="The Broad Institute Genome Sequencing Center for Infectious Disease"/>
            <person name="Wu L."/>
            <person name="Ma J."/>
        </authorList>
    </citation>
    <scope>NUCLEOTIDE SEQUENCE [LARGE SCALE GENOMIC DNA]</scope>
    <source>
        <strain evidence="2 3">WLHS5</strain>
    </source>
</reference>
<sequence length="51" mass="5547">MTDPHRFGRLVHPHARTIVPFLVALAITIVGVVVYLGLVGVFLEILPELVG</sequence>
<keyword evidence="3" id="KW-1185">Reference proteome</keyword>
<comment type="caution">
    <text evidence="2">The sequence shown here is derived from an EMBL/GenBank/DDBJ whole genome shotgun (WGS) entry which is preliminary data.</text>
</comment>
<keyword evidence="1" id="KW-0812">Transmembrane</keyword>
<accession>A0ABD5PV73</accession>
<gene>
    <name evidence="2" type="ORF">ACFO5R_18240</name>
</gene>
<organism evidence="2 3">
    <name type="scientific">Halosolutus amylolyticus</name>
    <dbReference type="NCBI Taxonomy" id="2932267"/>
    <lineage>
        <taxon>Archaea</taxon>
        <taxon>Methanobacteriati</taxon>
        <taxon>Methanobacteriota</taxon>
        <taxon>Stenosarchaea group</taxon>
        <taxon>Halobacteria</taxon>
        <taxon>Halobacteriales</taxon>
        <taxon>Natrialbaceae</taxon>
        <taxon>Halosolutus</taxon>
    </lineage>
</organism>
<dbReference type="Proteomes" id="UP001595898">
    <property type="component" value="Unassembled WGS sequence"/>
</dbReference>
<keyword evidence="1" id="KW-0472">Membrane</keyword>
<name>A0ABD5PV73_9EURY</name>
<protein>
    <submittedName>
        <fullName evidence="2">Uncharacterized protein</fullName>
    </submittedName>
</protein>
<evidence type="ECO:0000313" key="3">
    <source>
        <dbReference type="Proteomes" id="UP001595898"/>
    </source>
</evidence>
<proteinExistence type="predicted"/>
<dbReference type="RefSeq" id="WP_250142105.1">
    <property type="nucleotide sequence ID" value="NZ_JALIQP010000005.1"/>
</dbReference>
<evidence type="ECO:0000313" key="2">
    <source>
        <dbReference type="EMBL" id="MFC4543869.1"/>
    </source>
</evidence>
<keyword evidence="1" id="KW-1133">Transmembrane helix</keyword>